<sequence length="97" mass="10246">MRTSMAILKLLSEGGVDSRTGSGREGVVEGRRGVSGARSGGHGAARTHRAGEPAQVDVEPRHEQHARRLLAHVIENHGLIVSIPEPGPGRQSRDTDG</sequence>
<name>A0ABP4HR09_9ACTN</name>
<organism evidence="2 3">
    <name type="scientific">Streptomyces javensis</name>
    <dbReference type="NCBI Taxonomy" id="114698"/>
    <lineage>
        <taxon>Bacteria</taxon>
        <taxon>Bacillati</taxon>
        <taxon>Actinomycetota</taxon>
        <taxon>Actinomycetes</taxon>
        <taxon>Kitasatosporales</taxon>
        <taxon>Streptomycetaceae</taxon>
        <taxon>Streptomyces</taxon>
        <taxon>Streptomyces violaceusniger group</taxon>
    </lineage>
</organism>
<evidence type="ECO:0000256" key="1">
    <source>
        <dbReference type="SAM" id="MobiDB-lite"/>
    </source>
</evidence>
<reference evidence="3" key="1">
    <citation type="journal article" date="2019" name="Int. J. Syst. Evol. Microbiol.">
        <title>The Global Catalogue of Microorganisms (GCM) 10K type strain sequencing project: providing services to taxonomists for standard genome sequencing and annotation.</title>
        <authorList>
            <consortium name="The Broad Institute Genomics Platform"/>
            <consortium name="The Broad Institute Genome Sequencing Center for Infectious Disease"/>
            <person name="Wu L."/>
            <person name="Ma J."/>
        </authorList>
    </citation>
    <scope>NUCLEOTIDE SEQUENCE [LARGE SCALE GENOMIC DNA]</scope>
    <source>
        <strain evidence="3">JCM 11448</strain>
    </source>
</reference>
<keyword evidence="3" id="KW-1185">Reference proteome</keyword>
<accession>A0ABP4HR09</accession>
<comment type="caution">
    <text evidence="2">The sequence shown here is derived from an EMBL/GenBank/DDBJ whole genome shotgun (WGS) entry which is preliminary data.</text>
</comment>
<gene>
    <name evidence="2" type="ORF">GCM10009579_48010</name>
</gene>
<feature type="region of interest" description="Disordered" evidence="1">
    <location>
        <begin position="13"/>
        <end position="65"/>
    </location>
</feature>
<evidence type="ECO:0000313" key="3">
    <source>
        <dbReference type="Proteomes" id="UP001500282"/>
    </source>
</evidence>
<dbReference type="Proteomes" id="UP001500282">
    <property type="component" value="Unassembled WGS sequence"/>
</dbReference>
<evidence type="ECO:0000313" key="2">
    <source>
        <dbReference type="EMBL" id="GAA1281933.1"/>
    </source>
</evidence>
<dbReference type="EMBL" id="BAAAIH010000028">
    <property type="protein sequence ID" value="GAA1281933.1"/>
    <property type="molecule type" value="Genomic_DNA"/>
</dbReference>
<proteinExistence type="predicted"/>
<protein>
    <submittedName>
        <fullName evidence="2">Uncharacterized protein</fullName>
    </submittedName>
</protein>